<organism evidence="1">
    <name type="scientific">viral metagenome</name>
    <dbReference type="NCBI Taxonomy" id="1070528"/>
    <lineage>
        <taxon>unclassified sequences</taxon>
        <taxon>metagenomes</taxon>
        <taxon>organismal metagenomes</taxon>
    </lineage>
</organism>
<name>A0A6C0H4W9_9ZZZZ</name>
<protein>
    <submittedName>
        <fullName evidence="1">Uncharacterized protein</fullName>
    </submittedName>
</protein>
<accession>A0A6C0H4W9</accession>
<sequence>MIKCLKKIDNYFFYENINHYINTMTGHTPNAEQSQEFLSTMHTMIDDLDTISSNIDENTYLRLVNGLQRLYTIHNSSIQSPSSVRETLNQRNQNRLRENLQDNNEVEITRILAQHYDRVYDSSGVLINNTINTINSDATNSNTITNIISNVLNNYNNYDSWNENNPAQNRDSARISYTSVTSNHWIETALRESLRSAR</sequence>
<evidence type="ECO:0000313" key="1">
    <source>
        <dbReference type="EMBL" id="QHT75195.1"/>
    </source>
</evidence>
<dbReference type="EMBL" id="MN739864">
    <property type="protein sequence ID" value="QHT75195.1"/>
    <property type="molecule type" value="Genomic_DNA"/>
</dbReference>
<reference evidence="1" key="1">
    <citation type="journal article" date="2020" name="Nature">
        <title>Giant virus diversity and host interactions through global metagenomics.</title>
        <authorList>
            <person name="Schulz F."/>
            <person name="Roux S."/>
            <person name="Paez-Espino D."/>
            <person name="Jungbluth S."/>
            <person name="Walsh D.A."/>
            <person name="Denef V.J."/>
            <person name="McMahon K.D."/>
            <person name="Konstantinidis K.T."/>
            <person name="Eloe-Fadrosh E.A."/>
            <person name="Kyrpides N.C."/>
            <person name="Woyke T."/>
        </authorList>
    </citation>
    <scope>NUCLEOTIDE SEQUENCE</scope>
    <source>
        <strain evidence="1">GVMAG-M-3300023179-63</strain>
    </source>
</reference>
<proteinExistence type="predicted"/>
<dbReference type="AlphaFoldDB" id="A0A6C0H4W9"/>